<dbReference type="PANTHER" id="PTHR23159:SF31">
    <property type="entry name" value="CENTROSOME-ASSOCIATED PROTEIN CEP250 ISOFORM X1"/>
    <property type="match status" value="1"/>
</dbReference>
<reference evidence="3 4" key="1">
    <citation type="journal article" date="2010" name="Stand. Genomic Sci.">
        <title>Complete genome sequence of Coraliomargarita akajimensis type strain (04OKA010-24).</title>
        <authorList>
            <person name="Mavromatis K."/>
            <person name="Abt B."/>
            <person name="Brambilla E."/>
            <person name="Lapidus A."/>
            <person name="Copeland A."/>
            <person name="Deshpande S."/>
            <person name="Nolan M."/>
            <person name="Lucas S."/>
            <person name="Tice H."/>
            <person name="Cheng J.F."/>
            <person name="Han C."/>
            <person name="Detter J.C."/>
            <person name="Woyke T."/>
            <person name="Goodwin L."/>
            <person name="Pitluck S."/>
            <person name="Held B."/>
            <person name="Brettin T."/>
            <person name="Tapia R."/>
            <person name="Ivanova N."/>
            <person name="Mikhailova N."/>
            <person name="Pati A."/>
            <person name="Liolios K."/>
            <person name="Chen A."/>
            <person name="Palaniappan K."/>
            <person name="Land M."/>
            <person name="Hauser L."/>
            <person name="Chang Y.J."/>
            <person name="Jeffries C.D."/>
            <person name="Rohde M."/>
            <person name="Goker M."/>
            <person name="Bristow J."/>
            <person name="Eisen J.A."/>
            <person name="Markowitz V."/>
            <person name="Hugenholtz P."/>
            <person name="Klenk H.P."/>
            <person name="Kyrpides N.C."/>
        </authorList>
    </citation>
    <scope>NUCLEOTIDE SEQUENCE [LARGE SCALE GENOMIC DNA]</scope>
    <source>
        <strain evidence="4">DSM 45221 / IAM 15411 / JCM 23193 / KCTC 12865</strain>
    </source>
</reference>
<dbReference type="Proteomes" id="UP000000925">
    <property type="component" value="Chromosome"/>
</dbReference>
<gene>
    <name evidence="3" type="ordered locus">Caka_0907</name>
</gene>
<dbReference type="STRING" id="583355.Caka_0907"/>
<feature type="signal peptide" evidence="2">
    <location>
        <begin position="1"/>
        <end position="21"/>
    </location>
</feature>
<feature type="coiled-coil region" evidence="1">
    <location>
        <begin position="66"/>
        <end position="138"/>
    </location>
</feature>
<keyword evidence="1" id="KW-0175">Coiled coil</keyword>
<evidence type="ECO:0000256" key="2">
    <source>
        <dbReference type="SAM" id="SignalP"/>
    </source>
</evidence>
<dbReference type="PANTHER" id="PTHR23159">
    <property type="entry name" value="CENTROSOMAL PROTEIN 2"/>
    <property type="match status" value="1"/>
</dbReference>
<accession>D5EQT6</accession>
<dbReference type="AlphaFoldDB" id="D5EQT6"/>
<evidence type="ECO:0000313" key="4">
    <source>
        <dbReference type="Proteomes" id="UP000000925"/>
    </source>
</evidence>
<name>D5EQT6_CORAD</name>
<dbReference type="eggNOG" id="COG4372">
    <property type="taxonomic scope" value="Bacteria"/>
</dbReference>
<feature type="coiled-coil region" evidence="1">
    <location>
        <begin position="188"/>
        <end position="257"/>
    </location>
</feature>
<dbReference type="HOGENOM" id="CLU_513603_0_0_0"/>
<dbReference type="KEGG" id="caa:Caka_0907"/>
<feature type="chain" id="PRO_5003070926" evidence="2">
    <location>
        <begin position="22"/>
        <end position="530"/>
    </location>
</feature>
<proteinExistence type="predicted"/>
<protein>
    <submittedName>
        <fullName evidence="3">Chromosome segregation ATPase-like protein</fullName>
    </submittedName>
</protein>
<keyword evidence="2" id="KW-0732">Signal</keyword>
<dbReference type="OrthoDB" id="181250at2"/>
<keyword evidence="4" id="KW-1185">Reference proteome</keyword>
<dbReference type="EMBL" id="CP001998">
    <property type="protein sequence ID" value="ADE53929.1"/>
    <property type="molecule type" value="Genomic_DNA"/>
</dbReference>
<dbReference type="RefSeq" id="WP_013042653.1">
    <property type="nucleotide sequence ID" value="NC_014008.1"/>
</dbReference>
<sequence length="530" mass="58879">MNKTLMLVICDFLLLSMLALARFDPPEETPEVALDATASSATSEEELIRLLEESLQMEQSSRTTISEDLDQTRSDLEAKARELSEREAALEATRLSLEVKSTEADELAKTKTALESEKAQLAQQAADLDAQRLELSQKFEATRTELEGVHKERVELNRTLGTLQTESSVTKERLTQTEEKLLARELALAEREAALQAAQAEANRLADEQAQLAKELEVAQTERRMLQTNLAQTEREKALLQEEKQQAYARAEALGRNVSELGQNVSALGADVSELGTGVTELTATSAEIQKEIIDSRPQTMSEIFTRFQNNRATITFNAIERNFLGVQSQKQYVTKSNLIIDSSGTHYLVTHSSDTPFGFNRSIDVLSASVSVEVGSQKLTVSQIGFLATDPRIVFIPLPKSVVTNSGMEVFELAQQPERWEEAVLIKNDESNFGRTEFRRLTSSASFLRMERPVLGQLLADFASTRGDLAFTKNARFIGVLTDNKHTVVINDVLASGVLNLGNQYQLNECKALLDRLEARVLKLPKEVQ</sequence>
<evidence type="ECO:0000256" key="1">
    <source>
        <dbReference type="SAM" id="Coils"/>
    </source>
</evidence>
<organism evidence="3 4">
    <name type="scientific">Coraliomargarita akajimensis (strain DSM 45221 / IAM 15411 / JCM 23193 / KCTC 12865 / 04OKA010-24)</name>
    <dbReference type="NCBI Taxonomy" id="583355"/>
    <lineage>
        <taxon>Bacteria</taxon>
        <taxon>Pseudomonadati</taxon>
        <taxon>Verrucomicrobiota</taxon>
        <taxon>Opitutia</taxon>
        <taxon>Puniceicoccales</taxon>
        <taxon>Coraliomargaritaceae</taxon>
        <taxon>Coraliomargarita</taxon>
    </lineage>
</organism>
<evidence type="ECO:0000313" key="3">
    <source>
        <dbReference type="EMBL" id="ADE53929.1"/>
    </source>
</evidence>